<evidence type="ECO:0000313" key="2">
    <source>
        <dbReference type="Proteomes" id="UP000268014"/>
    </source>
</evidence>
<reference evidence="3" key="1">
    <citation type="submission" date="2017-02" db="UniProtKB">
        <authorList>
            <consortium name="WormBaseParasite"/>
        </authorList>
    </citation>
    <scope>IDENTIFICATION</scope>
</reference>
<keyword evidence="2" id="KW-1185">Reference proteome</keyword>
<dbReference type="OMA" id="MCQIENN"/>
<dbReference type="AlphaFoldDB" id="A0A0N4XBH5"/>
<protein>
    <submittedName>
        <fullName evidence="3">Recep_L_domain domain-containing protein</fullName>
    </submittedName>
</protein>
<dbReference type="STRING" id="6290.A0A0N4XBH5"/>
<dbReference type="WBParaSite" id="HPLM_0002172001-mRNA-1">
    <property type="protein sequence ID" value="HPLM_0002172001-mRNA-1"/>
    <property type="gene ID" value="HPLM_0002172001"/>
</dbReference>
<evidence type="ECO:0000313" key="1">
    <source>
        <dbReference type="EMBL" id="VDO91699.1"/>
    </source>
</evidence>
<sequence length="169" mass="18941">MQACILITNSMYTSLRCPYLQKLVPCQPGRPAIEIINNPYLTIVEIPTTVVIPVNENVIIIDRNAQLSSMIVQQLQQVCPMCQIENNFSICSELEAIGDVVTFVEKCAGQPIITFKFGVEQQLVMTEEQITKLFVNAVEVQMCLVVRMSSIRQLVFPKLMQWTSCAPGS</sequence>
<proteinExistence type="predicted"/>
<name>A0A0N4XBH5_HAEPC</name>
<organism evidence="3">
    <name type="scientific">Haemonchus placei</name>
    <name type="common">Barber's pole worm</name>
    <dbReference type="NCBI Taxonomy" id="6290"/>
    <lineage>
        <taxon>Eukaryota</taxon>
        <taxon>Metazoa</taxon>
        <taxon>Ecdysozoa</taxon>
        <taxon>Nematoda</taxon>
        <taxon>Chromadorea</taxon>
        <taxon>Rhabditida</taxon>
        <taxon>Rhabditina</taxon>
        <taxon>Rhabditomorpha</taxon>
        <taxon>Strongyloidea</taxon>
        <taxon>Trichostrongylidae</taxon>
        <taxon>Haemonchus</taxon>
    </lineage>
</organism>
<gene>
    <name evidence="1" type="ORF">HPLM_LOCUS21709</name>
</gene>
<dbReference type="Proteomes" id="UP000268014">
    <property type="component" value="Unassembled WGS sequence"/>
</dbReference>
<evidence type="ECO:0000313" key="3">
    <source>
        <dbReference type="WBParaSite" id="HPLM_0002172001-mRNA-1"/>
    </source>
</evidence>
<dbReference type="EMBL" id="UZAF01023919">
    <property type="protein sequence ID" value="VDO91699.1"/>
    <property type="molecule type" value="Genomic_DNA"/>
</dbReference>
<accession>A0A0N4XBH5</accession>
<reference evidence="1 2" key="2">
    <citation type="submission" date="2018-11" db="EMBL/GenBank/DDBJ databases">
        <authorList>
            <consortium name="Pathogen Informatics"/>
        </authorList>
    </citation>
    <scope>NUCLEOTIDE SEQUENCE [LARGE SCALE GENOMIC DNA]</scope>
    <source>
        <strain evidence="1 2">MHpl1</strain>
    </source>
</reference>